<dbReference type="Gramene" id="GBG81111">
    <property type="protein sequence ID" value="GBG81111"/>
    <property type="gene ID" value="CBR_g31787"/>
</dbReference>
<reference evidence="2 3" key="1">
    <citation type="journal article" date="2018" name="Cell">
        <title>The Chara Genome: Secondary Complexity and Implications for Plant Terrestrialization.</title>
        <authorList>
            <person name="Nishiyama T."/>
            <person name="Sakayama H."/>
            <person name="Vries J.D."/>
            <person name="Buschmann H."/>
            <person name="Saint-Marcoux D."/>
            <person name="Ullrich K.K."/>
            <person name="Haas F.B."/>
            <person name="Vanderstraeten L."/>
            <person name="Becker D."/>
            <person name="Lang D."/>
            <person name="Vosolsobe S."/>
            <person name="Rombauts S."/>
            <person name="Wilhelmsson P.K.I."/>
            <person name="Janitza P."/>
            <person name="Kern R."/>
            <person name="Heyl A."/>
            <person name="Rumpler F."/>
            <person name="Villalobos L.I.A.C."/>
            <person name="Clay J.M."/>
            <person name="Skokan R."/>
            <person name="Toyoda A."/>
            <person name="Suzuki Y."/>
            <person name="Kagoshima H."/>
            <person name="Schijlen E."/>
            <person name="Tajeshwar N."/>
            <person name="Catarino B."/>
            <person name="Hetherington A.J."/>
            <person name="Saltykova A."/>
            <person name="Bonnot C."/>
            <person name="Breuninger H."/>
            <person name="Symeonidi A."/>
            <person name="Radhakrishnan G.V."/>
            <person name="Van Nieuwerburgh F."/>
            <person name="Deforce D."/>
            <person name="Chang C."/>
            <person name="Karol K.G."/>
            <person name="Hedrich R."/>
            <person name="Ulvskov P."/>
            <person name="Glockner G."/>
            <person name="Delwiche C.F."/>
            <person name="Petrasek J."/>
            <person name="Van de Peer Y."/>
            <person name="Friml J."/>
            <person name="Beilby M."/>
            <person name="Dolan L."/>
            <person name="Kohara Y."/>
            <person name="Sugano S."/>
            <person name="Fujiyama A."/>
            <person name="Delaux P.-M."/>
            <person name="Quint M."/>
            <person name="TheiBen G."/>
            <person name="Hagemann M."/>
            <person name="Harholt J."/>
            <person name="Dunand C."/>
            <person name="Zachgo S."/>
            <person name="Langdale J."/>
            <person name="Maumus F."/>
            <person name="Straeten D.V.D."/>
            <person name="Gould S.B."/>
            <person name="Rensing S.A."/>
        </authorList>
    </citation>
    <scope>NUCLEOTIDE SEQUENCE [LARGE SCALE GENOMIC DNA]</scope>
    <source>
        <strain evidence="2 3">S276</strain>
    </source>
</reference>
<evidence type="ECO:0000313" key="2">
    <source>
        <dbReference type="EMBL" id="GBG81111.1"/>
    </source>
</evidence>
<feature type="coiled-coil region" evidence="1">
    <location>
        <begin position="71"/>
        <end position="105"/>
    </location>
</feature>
<dbReference type="AlphaFoldDB" id="A0A388LFN3"/>
<proteinExistence type="predicted"/>
<evidence type="ECO:0000313" key="3">
    <source>
        <dbReference type="Proteomes" id="UP000265515"/>
    </source>
</evidence>
<comment type="caution">
    <text evidence="2">The sequence shown here is derived from an EMBL/GenBank/DDBJ whole genome shotgun (WGS) entry which is preliminary data.</text>
</comment>
<accession>A0A388LFN3</accession>
<evidence type="ECO:0000256" key="1">
    <source>
        <dbReference type="SAM" id="Coils"/>
    </source>
</evidence>
<evidence type="ECO:0008006" key="4">
    <source>
        <dbReference type="Google" id="ProtNLM"/>
    </source>
</evidence>
<sequence length="397" mass="44798">MSAGQRPVVLPRRSPRIAALLGRQQQTAARIPTATVPRRRRTMVLPTFPVQGADEASDVFLQRVQAFMDLAAAEQERIAAAQRLANEAAVQVQRQREAAEAVQQQQCAASTQILHNEEQRFSELLTTLCQLNDTLTMRLSTVEAQAHAPAAKPIGSAASQQWDPRVAAIESAAATTTQRIDHIISLIGEVGQFEAPTTLTNQVTTLKVELGHLKSRPDNVKAYKMPKFNVAKFDDYHKTDALAWWTAFNTEADVHHVPPEQRLNALYLHLIGGSQAFMNNLALQKAYMIATLHTKITWEEFEQLWQTRFMVRNVRKTVMNELYHCSQGTMPTREWLTKWQKFVATPKFNLDLEDLRSEFFSRSCDRLTTGLNNELQYETFDAVISRVNILIQTDASG</sequence>
<dbReference type="Proteomes" id="UP000265515">
    <property type="component" value="Unassembled WGS sequence"/>
</dbReference>
<dbReference type="EMBL" id="BFEA01000365">
    <property type="protein sequence ID" value="GBG81111.1"/>
    <property type="molecule type" value="Genomic_DNA"/>
</dbReference>
<name>A0A388LFN3_CHABU</name>
<protein>
    <recommendedName>
        <fullName evidence="4">Retrotransposon gag domain-containing protein</fullName>
    </recommendedName>
</protein>
<keyword evidence="1" id="KW-0175">Coiled coil</keyword>
<gene>
    <name evidence="2" type="ORF">CBR_g31787</name>
</gene>
<keyword evidence="3" id="KW-1185">Reference proteome</keyword>
<organism evidence="2 3">
    <name type="scientific">Chara braunii</name>
    <name type="common">Braun's stonewort</name>
    <dbReference type="NCBI Taxonomy" id="69332"/>
    <lineage>
        <taxon>Eukaryota</taxon>
        <taxon>Viridiplantae</taxon>
        <taxon>Streptophyta</taxon>
        <taxon>Charophyceae</taxon>
        <taxon>Charales</taxon>
        <taxon>Characeae</taxon>
        <taxon>Chara</taxon>
    </lineage>
</organism>